<protein>
    <submittedName>
        <fullName evidence="1">Uncharacterized protein</fullName>
    </submittedName>
</protein>
<dbReference type="SUPFAM" id="SSF52540">
    <property type="entry name" value="P-loop containing nucleoside triphosphate hydrolases"/>
    <property type="match status" value="1"/>
</dbReference>
<dbReference type="HOGENOM" id="CLU_3093375_0_0_1"/>
<reference evidence="1 2" key="1">
    <citation type="journal article" date="2011" name="Science">
        <title>The ecoresponsive genome of Daphnia pulex.</title>
        <authorList>
            <person name="Colbourne J.K."/>
            <person name="Pfrender M.E."/>
            <person name="Gilbert D."/>
            <person name="Thomas W.K."/>
            <person name="Tucker A."/>
            <person name="Oakley T.H."/>
            <person name="Tokishita S."/>
            <person name="Aerts A."/>
            <person name="Arnold G.J."/>
            <person name="Basu M.K."/>
            <person name="Bauer D.J."/>
            <person name="Caceres C.E."/>
            <person name="Carmel L."/>
            <person name="Casola C."/>
            <person name="Choi J.H."/>
            <person name="Detter J.C."/>
            <person name="Dong Q."/>
            <person name="Dusheyko S."/>
            <person name="Eads B.D."/>
            <person name="Frohlich T."/>
            <person name="Geiler-Samerotte K.A."/>
            <person name="Gerlach D."/>
            <person name="Hatcher P."/>
            <person name="Jogdeo S."/>
            <person name="Krijgsveld J."/>
            <person name="Kriventseva E.V."/>
            <person name="Kultz D."/>
            <person name="Laforsch C."/>
            <person name="Lindquist E."/>
            <person name="Lopez J."/>
            <person name="Manak J.R."/>
            <person name="Muller J."/>
            <person name="Pangilinan J."/>
            <person name="Patwardhan R.P."/>
            <person name="Pitluck S."/>
            <person name="Pritham E.J."/>
            <person name="Rechtsteiner A."/>
            <person name="Rho M."/>
            <person name="Rogozin I.B."/>
            <person name="Sakarya O."/>
            <person name="Salamov A."/>
            <person name="Schaack S."/>
            <person name="Shapiro H."/>
            <person name="Shiga Y."/>
            <person name="Skalitzky C."/>
            <person name="Smith Z."/>
            <person name="Souvorov A."/>
            <person name="Sung W."/>
            <person name="Tang Z."/>
            <person name="Tsuchiya D."/>
            <person name="Tu H."/>
            <person name="Vos H."/>
            <person name="Wang M."/>
            <person name="Wolf Y.I."/>
            <person name="Yamagata H."/>
            <person name="Yamada T."/>
            <person name="Ye Y."/>
            <person name="Shaw J.R."/>
            <person name="Andrews J."/>
            <person name="Crease T.J."/>
            <person name="Tang H."/>
            <person name="Lucas S.M."/>
            <person name="Robertson H.M."/>
            <person name="Bork P."/>
            <person name="Koonin E.V."/>
            <person name="Zdobnov E.M."/>
            <person name="Grigoriev I.V."/>
            <person name="Lynch M."/>
            <person name="Boore J.L."/>
        </authorList>
    </citation>
    <scope>NUCLEOTIDE SEQUENCE [LARGE SCALE GENOMIC DNA]</scope>
</reference>
<keyword evidence="2" id="KW-1185">Reference proteome</keyword>
<organism evidence="1 2">
    <name type="scientific">Daphnia pulex</name>
    <name type="common">Water flea</name>
    <dbReference type="NCBI Taxonomy" id="6669"/>
    <lineage>
        <taxon>Eukaryota</taxon>
        <taxon>Metazoa</taxon>
        <taxon>Ecdysozoa</taxon>
        <taxon>Arthropoda</taxon>
        <taxon>Crustacea</taxon>
        <taxon>Branchiopoda</taxon>
        <taxon>Diplostraca</taxon>
        <taxon>Cladocera</taxon>
        <taxon>Anomopoda</taxon>
        <taxon>Daphniidae</taxon>
        <taxon>Daphnia</taxon>
    </lineage>
</organism>
<name>E9HZQ2_DAPPU</name>
<feature type="non-terminal residue" evidence="1">
    <location>
        <position position="52"/>
    </location>
</feature>
<feature type="non-terminal residue" evidence="1">
    <location>
        <position position="1"/>
    </location>
</feature>
<evidence type="ECO:0000313" key="1">
    <source>
        <dbReference type="EMBL" id="EFX62779.1"/>
    </source>
</evidence>
<dbReference type="KEGG" id="dpx:DAPPUDRAFT_17453"/>
<dbReference type="AlphaFoldDB" id="E9HZQ2"/>
<gene>
    <name evidence="1" type="ORF">DAPPUDRAFT_17453</name>
</gene>
<dbReference type="STRING" id="6669.E9HZQ2"/>
<dbReference type="PANTHER" id="PTHR32046">
    <property type="entry name" value="G DOMAIN-CONTAINING PROTEIN"/>
    <property type="match status" value="1"/>
</dbReference>
<dbReference type="Gene3D" id="3.40.50.300">
    <property type="entry name" value="P-loop containing nucleotide triphosphate hydrolases"/>
    <property type="match status" value="1"/>
</dbReference>
<sequence length="52" mass="5816">RTILVLGATGCGKSTLIDAMVNYMLVVEWDDDFRFKLIDEPADKSQAHSQTD</sequence>
<dbReference type="EMBL" id="GL733389">
    <property type="protein sequence ID" value="EFX62779.1"/>
    <property type="molecule type" value="Genomic_DNA"/>
</dbReference>
<dbReference type="InterPro" id="IPR027417">
    <property type="entry name" value="P-loop_NTPase"/>
</dbReference>
<evidence type="ECO:0000313" key="2">
    <source>
        <dbReference type="Proteomes" id="UP000000305"/>
    </source>
</evidence>
<proteinExistence type="predicted"/>
<accession>E9HZQ2</accession>
<dbReference type="Pfam" id="PF13555">
    <property type="entry name" value="AAA_29"/>
    <property type="match status" value="1"/>
</dbReference>
<dbReference type="PANTHER" id="PTHR32046:SF11">
    <property type="entry name" value="IMMUNE-ASSOCIATED NUCLEOTIDE-BINDING PROTEIN 10-LIKE"/>
    <property type="match status" value="1"/>
</dbReference>
<dbReference type="PhylomeDB" id="E9HZQ2"/>
<dbReference type="InParanoid" id="E9HZQ2"/>
<dbReference type="Proteomes" id="UP000000305">
    <property type="component" value="Unassembled WGS sequence"/>
</dbReference>
<dbReference type="OrthoDB" id="2386367at2759"/>